<evidence type="ECO:0000259" key="5">
    <source>
        <dbReference type="SMART" id="SM00382"/>
    </source>
</evidence>
<dbReference type="Gene3D" id="1.10.8.60">
    <property type="match status" value="1"/>
</dbReference>
<dbReference type="GO" id="GO:0016020">
    <property type="term" value="C:membrane"/>
    <property type="evidence" value="ECO:0007669"/>
    <property type="project" value="UniProtKB-SubCell"/>
</dbReference>
<dbReference type="InterPro" id="IPR027417">
    <property type="entry name" value="P-loop_NTPase"/>
</dbReference>
<reference evidence="6" key="2">
    <citation type="submission" date="2021-04" db="EMBL/GenBank/DDBJ databases">
        <authorList>
            <person name="Dong X."/>
        </authorList>
    </citation>
    <scope>NUCLEOTIDE SEQUENCE</scope>
    <source>
        <strain evidence="6">LLY</strain>
    </source>
</reference>
<dbReference type="EMBL" id="JAGSOI010000003">
    <property type="protein sequence ID" value="MCM1985701.1"/>
    <property type="molecule type" value="Genomic_DNA"/>
</dbReference>
<comment type="subcellular location">
    <subcellularLocation>
        <location evidence="1">Membrane</location>
        <topology evidence="1">Single-pass membrane protein</topology>
    </subcellularLocation>
</comment>
<keyword evidence="2 4" id="KW-0547">Nucleotide-binding</keyword>
<dbReference type="PANTHER" id="PTHR45644">
    <property type="entry name" value="AAA ATPASE, PUTATIVE (AFU_ORTHOLOGUE AFUA_2G12920)-RELATED-RELATED"/>
    <property type="match status" value="1"/>
</dbReference>
<keyword evidence="3 4" id="KW-0067">ATP-binding</keyword>
<dbReference type="Pfam" id="PF17862">
    <property type="entry name" value="AAA_lid_3"/>
    <property type="match status" value="1"/>
</dbReference>
<evidence type="ECO:0000313" key="7">
    <source>
        <dbReference type="Proteomes" id="UP001056766"/>
    </source>
</evidence>
<feature type="domain" description="AAA+ ATPase" evidence="5">
    <location>
        <begin position="210"/>
        <end position="345"/>
    </location>
</feature>
<evidence type="ECO:0000256" key="3">
    <source>
        <dbReference type="ARBA" id="ARBA00022840"/>
    </source>
</evidence>
<sequence length="430" mass="48639">MSDTTTLDIIELLLTAEIYNKYPEMDVNDLPKSIRKNYWSRTHKGVPKPITVTRKDIEGLFAIKELKGQVLSLPFIDIDELTSKMKFTSFDVGADWFHKQESAGERIDANPALAYYYEEKKSSEIANYKKARAATKPKEVDREWIESLKSEISEEEGGEDMLKLVQIIAPEDIAQPMRYMVLTEDQKEEIEKIVKAIQYREHLKKIGLYDIGKILMVGPPGTGKTSVAKAMSERLSIPFVEVRLSMITDQYLGETAKNIDRVFALAKRLSPCILFIDEFDFVAKTRASDEHAALKRAVNTLLKAIDSISLTNDGVLLMAATNHPRMLDSAAWRRFDEIMNFPLPNENMRKAILDIVTKDIEGDFDNAEIAPLTEGYSGSDLRMVIRESVLNALVGERTVISQDDLFNAVLKFNKRANIKSDEYVVNEGGV</sequence>
<keyword evidence="7" id="KW-1185">Reference proteome</keyword>
<dbReference type="RefSeq" id="WP_250867077.1">
    <property type="nucleotide sequence ID" value="NZ_JAGSOI010000003.1"/>
</dbReference>
<accession>A0A9E4ZBQ2</accession>
<dbReference type="InterPro" id="IPR003960">
    <property type="entry name" value="ATPase_AAA_CS"/>
</dbReference>
<dbReference type="Pfam" id="PF00004">
    <property type="entry name" value="AAA"/>
    <property type="match status" value="1"/>
</dbReference>
<proteinExistence type="inferred from homology"/>
<dbReference type="GO" id="GO:0005524">
    <property type="term" value="F:ATP binding"/>
    <property type="evidence" value="ECO:0007669"/>
    <property type="project" value="UniProtKB-KW"/>
</dbReference>
<evidence type="ECO:0000256" key="1">
    <source>
        <dbReference type="ARBA" id="ARBA00004167"/>
    </source>
</evidence>
<evidence type="ECO:0000256" key="2">
    <source>
        <dbReference type="ARBA" id="ARBA00022741"/>
    </source>
</evidence>
<dbReference type="InterPro" id="IPR051701">
    <property type="entry name" value="Mito_OM_Translocase_MSP1"/>
</dbReference>
<dbReference type="Proteomes" id="UP001056766">
    <property type="component" value="Unassembled WGS sequence"/>
</dbReference>
<dbReference type="InterPro" id="IPR003959">
    <property type="entry name" value="ATPase_AAA_core"/>
</dbReference>
<evidence type="ECO:0000313" key="6">
    <source>
        <dbReference type="EMBL" id="MCM1985701.1"/>
    </source>
</evidence>
<dbReference type="PROSITE" id="PS00674">
    <property type="entry name" value="AAA"/>
    <property type="match status" value="1"/>
</dbReference>
<dbReference type="AlphaFoldDB" id="A0A9E4ZBQ2"/>
<dbReference type="GO" id="GO:0016887">
    <property type="term" value="F:ATP hydrolysis activity"/>
    <property type="evidence" value="ECO:0007669"/>
    <property type="project" value="InterPro"/>
</dbReference>
<dbReference type="InterPro" id="IPR003593">
    <property type="entry name" value="AAA+_ATPase"/>
</dbReference>
<reference evidence="6" key="1">
    <citation type="journal article" date="2021" name="mSystems">
        <title>Bacteria and Archaea Synergistically Convert Glycine Betaine to Biogenic Methane in the Formosa Cold Seep of the South China Sea.</title>
        <authorList>
            <person name="Li L."/>
            <person name="Zhang W."/>
            <person name="Zhang S."/>
            <person name="Song L."/>
            <person name="Sun Q."/>
            <person name="Zhang H."/>
            <person name="Xiang H."/>
            <person name="Dong X."/>
        </authorList>
    </citation>
    <scope>NUCLEOTIDE SEQUENCE</scope>
    <source>
        <strain evidence="6">LLY</strain>
    </source>
</reference>
<comment type="similarity">
    <text evidence="4">Belongs to the AAA ATPase family.</text>
</comment>
<comment type="caution">
    <text evidence="6">The sequence shown here is derived from an EMBL/GenBank/DDBJ whole genome shotgun (WGS) entry which is preliminary data.</text>
</comment>
<dbReference type="SUPFAM" id="SSF52540">
    <property type="entry name" value="P-loop containing nucleoside triphosphate hydrolases"/>
    <property type="match status" value="1"/>
</dbReference>
<name>A0A9E4ZBQ2_9EURY</name>
<gene>
    <name evidence="6" type="ORF">KDK67_01495</name>
</gene>
<dbReference type="Gene3D" id="3.40.50.300">
    <property type="entry name" value="P-loop containing nucleotide triphosphate hydrolases"/>
    <property type="match status" value="1"/>
</dbReference>
<dbReference type="InterPro" id="IPR041569">
    <property type="entry name" value="AAA_lid_3"/>
</dbReference>
<protein>
    <submittedName>
        <fullName evidence="6">ATP-binding protein</fullName>
    </submittedName>
</protein>
<dbReference type="CDD" id="cd19481">
    <property type="entry name" value="RecA-like_protease"/>
    <property type="match status" value="1"/>
</dbReference>
<organism evidence="6 7">
    <name type="scientific">Methanococcoides seepicolus</name>
    <dbReference type="NCBI Taxonomy" id="2828780"/>
    <lineage>
        <taxon>Archaea</taxon>
        <taxon>Methanobacteriati</taxon>
        <taxon>Methanobacteriota</taxon>
        <taxon>Stenosarchaea group</taxon>
        <taxon>Methanomicrobia</taxon>
        <taxon>Methanosarcinales</taxon>
        <taxon>Methanosarcinaceae</taxon>
        <taxon>Methanococcoides</taxon>
    </lineage>
</organism>
<evidence type="ECO:0000256" key="4">
    <source>
        <dbReference type="RuleBase" id="RU003651"/>
    </source>
</evidence>
<dbReference type="SMART" id="SM00382">
    <property type="entry name" value="AAA"/>
    <property type="match status" value="1"/>
</dbReference>